<dbReference type="GO" id="GO:0016020">
    <property type="term" value="C:membrane"/>
    <property type="evidence" value="ECO:0007669"/>
    <property type="project" value="UniProtKB-SubCell"/>
</dbReference>
<evidence type="ECO:0000256" key="1">
    <source>
        <dbReference type="ARBA" id="ARBA00004141"/>
    </source>
</evidence>
<dbReference type="FunCoup" id="A0A7R8V4Z9">
    <property type="interactions" value="360"/>
</dbReference>
<dbReference type="Pfam" id="PF04117">
    <property type="entry name" value="Mpv17_PMP22"/>
    <property type="match status" value="1"/>
</dbReference>
<keyword evidence="9" id="KW-1185">Reference proteome</keyword>
<evidence type="ECO:0000256" key="5">
    <source>
        <dbReference type="ARBA" id="ARBA00023136"/>
    </source>
</evidence>
<organism evidence="8 9">
    <name type="scientific">Hermetia illucens</name>
    <name type="common">Black soldier fly</name>
    <dbReference type="NCBI Taxonomy" id="343691"/>
    <lineage>
        <taxon>Eukaryota</taxon>
        <taxon>Metazoa</taxon>
        <taxon>Ecdysozoa</taxon>
        <taxon>Arthropoda</taxon>
        <taxon>Hexapoda</taxon>
        <taxon>Insecta</taxon>
        <taxon>Pterygota</taxon>
        <taxon>Neoptera</taxon>
        <taxon>Endopterygota</taxon>
        <taxon>Diptera</taxon>
        <taxon>Brachycera</taxon>
        <taxon>Stratiomyomorpha</taxon>
        <taxon>Stratiomyidae</taxon>
        <taxon>Hermetiinae</taxon>
        <taxon>Hermetia</taxon>
    </lineage>
</organism>
<evidence type="ECO:0000256" key="7">
    <source>
        <dbReference type="RuleBase" id="RU363053"/>
    </source>
</evidence>
<evidence type="ECO:0000256" key="3">
    <source>
        <dbReference type="ARBA" id="ARBA00022692"/>
    </source>
</evidence>
<protein>
    <recommendedName>
        <fullName evidence="6">Mitochondrial inner membrane protein Mpv17</fullName>
    </recommendedName>
</protein>
<evidence type="ECO:0000313" key="9">
    <source>
        <dbReference type="Proteomes" id="UP000594454"/>
    </source>
</evidence>
<keyword evidence="4" id="KW-1133">Transmembrane helix</keyword>
<accession>A0A7R8V4Z9</accession>
<dbReference type="InterPro" id="IPR007248">
    <property type="entry name" value="Mpv17_PMP22"/>
</dbReference>
<dbReference type="GO" id="GO:1901858">
    <property type="term" value="P:regulation of mitochondrial DNA metabolic process"/>
    <property type="evidence" value="ECO:0007669"/>
    <property type="project" value="TreeGrafter"/>
</dbReference>
<comment type="subcellular location">
    <subcellularLocation>
        <location evidence="1">Membrane</location>
        <topology evidence="1">Multi-pass membrane protein</topology>
    </subcellularLocation>
</comment>
<dbReference type="EMBL" id="LR899014">
    <property type="protein sequence ID" value="CAD7092157.1"/>
    <property type="molecule type" value="Genomic_DNA"/>
</dbReference>
<reference evidence="8 9" key="1">
    <citation type="submission" date="2020-11" db="EMBL/GenBank/DDBJ databases">
        <authorList>
            <person name="Wallbank WR R."/>
            <person name="Pardo Diaz C."/>
            <person name="Kozak K."/>
            <person name="Martin S."/>
            <person name="Jiggins C."/>
            <person name="Moest M."/>
            <person name="Warren A I."/>
            <person name="Generalovic N T."/>
            <person name="Byers J.R.P. K."/>
            <person name="Montejo-Kovacevich G."/>
            <person name="Yen C E."/>
        </authorList>
    </citation>
    <scope>NUCLEOTIDE SEQUENCE [LARGE SCALE GENOMIC DNA]</scope>
</reference>
<keyword evidence="5" id="KW-0472">Membrane</keyword>
<dbReference type="GO" id="GO:0005739">
    <property type="term" value="C:mitochondrion"/>
    <property type="evidence" value="ECO:0007669"/>
    <property type="project" value="TreeGrafter"/>
</dbReference>
<name>A0A7R8V4Z9_HERIL</name>
<gene>
    <name evidence="8" type="ORF">HERILL_LOCUS14541</name>
</gene>
<comment type="similarity">
    <text evidence="2 7">Belongs to the peroxisomal membrane protein PXMP2/4 family.</text>
</comment>
<dbReference type="PANTHER" id="PTHR11266">
    <property type="entry name" value="PEROXISOMAL MEMBRANE PROTEIN 2, PXMP2 MPV17"/>
    <property type="match status" value="1"/>
</dbReference>
<dbReference type="GO" id="GO:0015267">
    <property type="term" value="F:channel activity"/>
    <property type="evidence" value="ECO:0007669"/>
    <property type="project" value="TreeGrafter"/>
</dbReference>
<sequence>MVFKHFLTKVQNVYKYVLNNHPYATQGVQAGMIMGAGDVMAQVAIEKRSLDNINILRTGQFTMLGTFLIGPTLRLVYGILDRKIKTQHPLKRALQKVACDQLLFAPIFNLIVTSAISIIQGYRGQAIIERVRENYVDIMMTNYCLWPAAQIINFSFVPLNYQVLYAQTVALGWNTYFSWKMSKHEVVIPVSKAM</sequence>
<dbReference type="OMA" id="SSCAYVW"/>
<evidence type="ECO:0000256" key="2">
    <source>
        <dbReference type="ARBA" id="ARBA00006824"/>
    </source>
</evidence>
<dbReference type="Proteomes" id="UP000594454">
    <property type="component" value="Chromosome 6"/>
</dbReference>
<dbReference type="OrthoDB" id="430207at2759"/>
<proteinExistence type="inferred from homology"/>
<dbReference type="InParanoid" id="A0A7R8V4Z9"/>
<dbReference type="PANTHER" id="PTHR11266:SF17">
    <property type="entry name" value="PROTEIN MPV17"/>
    <property type="match status" value="1"/>
</dbReference>
<evidence type="ECO:0000313" key="8">
    <source>
        <dbReference type="EMBL" id="CAD7092157.1"/>
    </source>
</evidence>
<evidence type="ECO:0000256" key="6">
    <source>
        <dbReference type="ARBA" id="ARBA00049743"/>
    </source>
</evidence>
<evidence type="ECO:0000256" key="4">
    <source>
        <dbReference type="ARBA" id="ARBA00022989"/>
    </source>
</evidence>
<dbReference type="AlphaFoldDB" id="A0A7R8V4Z9"/>
<keyword evidence="3" id="KW-0812">Transmembrane</keyword>